<feature type="compositionally biased region" description="Polar residues" evidence="1">
    <location>
        <begin position="182"/>
        <end position="204"/>
    </location>
</feature>
<name>A0ABD3GV68_9MARC</name>
<feature type="compositionally biased region" description="Basic and acidic residues" evidence="1">
    <location>
        <begin position="146"/>
        <end position="156"/>
    </location>
</feature>
<evidence type="ECO:0000313" key="3">
    <source>
        <dbReference type="EMBL" id="KAL3683147.1"/>
    </source>
</evidence>
<comment type="caution">
    <text evidence="3">The sequence shown here is derived from an EMBL/GenBank/DDBJ whole genome shotgun (WGS) entry which is preliminary data.</text>
</comment>
<dbReference type="InterPro" id="IPR012337">
    <property type="entry name" value="RNaseH-like_sf"/>
</dbReference>
<evidence type="ECO:0000313" key="4">
    <source>
        <dbReference type="Proteomes" id="UP001633002"/>
    </source>
</evidence>
<sequence length="465" mass="52581">MADQAEAQDTQDQTTGNDDATPNIPGRDMGRQTILPFGSRPTPQQQDVNYRDMGVRTPKSELARKVMGEYTFRTHEGQSFATCRYCGLEYVYNITRLTTHFTGDHEPRGGALQPRKGSVKHVKVCGSVPYAVKEAIRSLHRNKTSKQREIREDSERQSASAMPDEEDRDIQREFARILLEENLSNTPANEPTPSQRSTHTSPSTAANVTLAHPMFREAYNFSSKLPGYKFPSSTALRTTLLDKNFNDVKKTAEQNMWGHNFCVRATVSCDGWTNRNGRPQVNLVIINRYGEMVYDHADGSNVTKDAKWVAANMIKVIREVGPKNVLQFTADSAAVNSLAGQIVRAEFPHIVFGGCVAHGIDLLFEDMAKLPWIKAIFSKCNEVVCFIKNSHQPHTMLMDFFSDGATLLKPGITRFATNIIMLDRTFHLEHCLKRMVVSERWKTWATDSRRPLKTRIKAESLRRQL</sequence>
<dbReference type="PANTHER" id="PTHR32166">
    <property type="entry name" value="OSJNBA0013A04.12 PROTEIN"/>
    <property type="match status" value="1"/>
</dbReference>
<gene>
    <name evidence="3" type="ORF">R1sor_001169</name>
</gene>
<dbReference type="EMBL" id="JBJQOH010000006">
    <property type="protein sequence ID" value="KAL3683147.1"/>
    <property type="molecule type" value="Genomic_DNA"/>
</dbReference>
<feature type="region of interest" description="Disordered" evidence="1">
    <location>
        <begin position="1"/>
        <end position="47"/>
    </location>
</feature>
<dbReference type="Pfam" id="PF04937">
    <property type="entry name" value="DUF659"/>
    <property type="match status" value="1"/>
</dbReference>
<dbReference type="Proteomes" id="UP001633002">
    <property type="component" value="Unassembled WGS sequence"/>
</dbReference>
<keyword evidence="4" id="KW-1185">Reference proteome</keyword>
<organism evidence="3 4">
    <name type="scientific">Riccia sorocarpa</name>
    <dbReference type="NCBI Taxonomy" id="122646"/>
    <lineage>
        <taxon>Eukaryota</taxon>
        <taxon>Viridiplantae</taxon>
        <taxon>Streptophyta</taxon>
        <taxon>Embryophyta</taxon>
        <taxon>Marchantiophyta</taxon>
        <taxon>Marchantiopsida</taxon>
        <taxon>Marchantiidae</taxon>
        <taxon>Marchantiales</taxon>
        <taxon>Ricciaceae</taxon>
        <taxon>Riccia</taxon>
    </lineage>
</organism>
<evidence type="ECO:0000256" key="1">
    <source>
        <dbReference type="SAM" id="MobiDB-lite"/>
    </source>
</evidence>
<feature type="region of interest" description="Disordered" evidence="1">
    <location>
        <begin position="139"/>
        <end position="167"/>
    </location>
</feature>
<feature type="domain" description="DUF659" evidence="2">
    <location>
        <begin position="231"/>
        <end position="383"/>
    </location>
</feature>
<dbReference type="SUPFAM" id="SSF53098">
    <property type="entry name" value="Ribonuclease H-like"/>
    <property type="match status" value="1"/>
</dbReference>
<feature type="compositionally biased region" description="Low complexity" evidence="1">
    <location>
        <begin position="1"/>
        <end position="21"/>
    </location>
</feature>
<protein>
    <recommendedName>
        <fullName evidence="2">DUF659 domain-containing protein</fullName>
    </recommendedName>
</protein>
<proteinExistence type="predicted"/>
<dbReference type="InterPro" id="IPR007021">
    <property type="entry name" value="DUF659"/>
</dbReference>
<dbReference type="AlphaFoldDB" id="A0ABD3GV68"/>
<evidence type="ECO:0000259" key="2">
    <source>
        <dbReference type="Pfam" id="PF04937"/>
    </source>
</evidence>
<accession>A0ABD3GV68</accession>
<feature type="region of interest" description="Disordered" evidence="1">
    <location>
        <begin position="181"/>
        <end position="204"/>
    </location>
</feature>
<dbReference type="PANTHER" id="PTHR32166:SF123">
    <property type="entry name" value="BED-TYPE DOMAIN-CONTAINING PROTEIN"/>
    <property type="match status" value="1"/>
</dbReference>
<reference evidence="3 4" key="1">
    <citation type="submission" date="2024-09" db="EMBL/GenBank/DDBJ databases">
        <title>Chromosome-scale assembly of Riccia sorocarpa.</title>
        <authorList>
            <person name="Paukszto L."/>
        </authorList>
    </citation>
    <scope>NUCLEOTIDE SEQUENCE [LARGE SCALE GENOMIC DNA]</scope>
    <source>
        <strain evidence="3">LP-2024</strain>
        <tissue evidence="3">Aerial parts of the thallus</tissue>
    </source>
</reference>